<feature type="domain" description="ABC transporter" evidence="4">
    <location>
        <begin position="1"/>
        <end position="228"/>
    </location>
</feature>
<evidence type="ECO:0000313" key="6">
    <source>
        <dbReference type="Proteomes" id="UP000512167"/>
    </source>
</evidence>
<dbReference type="SMART" id="SM00382">
    <property type="entry name" value="AAA"/>
    <property type="match status" value="1"/>
</dbReference>
<dbReference type="InterPro" id="IPR003593">
    <property type="entry name" value="AAA+_ATPase"/>
</dbReference>
<keyword evidence="3 5" id="KW-0067">ATP-binding</keyword>
<evidence type="ECO:0000313" key="5">
    <source>
        <dbReference type="EMBL" id="QLY40737.1"/>
    </source>
</evidence>
<evidence type="ECO:0000259" key="4">
    <source>
        <dbReference type="PROSITE" id="PS50893"/>
    </source>
</evidence>
<keyword evidence="6" id="KW-1185">Reference proteome</keyword>
<protein>
    <submittedName>
        <fullName evidence="5">ABC transporter ATP-binding protein</fullName>
    </submittedName>
</protein>
<gene>
    <name evidence="5" type="ORF">HF295_07685</name>
</gene>
<dbReference type="PANTHER" id="PTHR42939">
    <property type="entry name" value="ABC TRANSPORTER ATP-BINDING PROTEIN ALBC-RELATED"/>
    <property type="match status" value="1"/>
</dbReference>
<keyword evidence="1" id="KW-0813">Transport</keyword>
<dbReference type="Proteomes" id="UP000512167">
    <property type="component" value="Chromosome"/>
</dbReference>
<dbReference type="PANTHER" id="PTHR42939:SF3">
    <property type="entry name" value="ABC TRANSPORTER ATP-BINDING COMPONENT"/>
    <property type="match status" value="1"/>
</dbReference>
<evidence type="ECO:0000256" key="3">
    <source>
        <dbReference type="ARBA" id="ARBA00022840"/>
    </source>
</evidence>
<keyword evidence="2" id="KW-0547">Nucleotide-binding</keyword>
<name>A0A7L6N643_9MOLU</name>
<evidence type="ECO:0000256" key="1">
    <source>
        <dbReference type="ARBA" id="ARBA00022448"/>
    </source>
</evidence>
<dbReference type="EMBL" id="CP051151">
    <property type="protein sequence ID" value="QLY40737.1"/>
    <property type="molecule type" value="Genomic_DNA"/>
</dbReference>
<dbReference type="PROSITE" id="PS50893">
    <property type="entry name" value="ABC_TRANSPORTER_2"/>
    <property type="match status" value="1"/>
</dbReference>
<dbReference type="Gene3D" id="3.40.50.300">
    <property type="entry name" value="P-loop containing nucleotide triphosphate hydrolases"/>
    <property type="match status" value="1"/>
</dbReference>
<dbReference type="RefSeq" id="WP_312031585.1">
    <property type="nucleotide sequence ID" value="NZ_CP051151.1"/>
</dbReference>
<dbReference type="PROSITE" id="PS00211">
    <property type="entry name" value="ABC_TRANSPORTER_1"/>
    <property type="match status" value="1"/>
</dbReference>
<sequence>MNALEIKSLNKSYEGFSLKDVSFEIPQGYIMGFVGENGAGKTTTIKAMLNIISKNGGNVKILGKDMDLEELDIKREIGYVSGEYFYPKKKISEITKVYKRFFDNWDETIYNKFLNDFNLNENKRIDELSKGMKMKFALSLALSHHAKLLILDEPTSGMDPVARDNLLELFQELVEDGEISILYSTHITSDLDKCADYITFIQEGRIIESCSKEDLLKKYQLFNTSRDYLYKIKENVISYKENAFGVNGLIRKEDIINNPNIEYARPKIDDVIIYFSEKRGNE</sequence>
<evidence type="ECO:0000256" key="2">
    <source>
        <dbReference type="ARBA" id="ARBA00022741"/>
    </source>
</evidence>
<proteinExistence type="predicted"/>
<dbReference type="InterPro" id="IPR051782">
    <property type="entry name" value="ABC_Transporter_VariousFunc"/>
</dbReference>
<reference evidence="5 6" key="1">
    <citation type="submission" date="2020-04" db="EMBL/GenBank/DDBJ databases">
        <authorList>
            <person name="Zheng R.K."/>
            <person name="Sun C.M."/>
        </authorList>
    </citation>
    <scope>NUCLEOTIDE SEQUENCE [LARGE SCALE GENOMIC DNA]</scope>
    <source>
        <strain evidence="6">zrk29</strain>
    </source>
</reference>
<dbReference type="CDD" id="cd03230">
    <property type="entry name" value="ABC_DR_subfamily_A"/>
    <property type="match status" value="1"/>
</dbReference>
<dbReference type="InterPro" id="IPR027417">
    <property type="entry name" value="P-loop_NTPase"/>
</dbReference>
<dbReference type="GO" id="GO:0005524">
    <property type="term" value="F:ATP binding"/>
    <property type="evidence" value="ECO:0007669"/>
    <property type="project" value="UniProtKB-KW"/>
</dbReference>
<dbReference type="AlphaFoldDB" id="A0A7L6N643"/>
<dbReference type="Pfam" id="PF00005">
    <property type="entry name" value="ABC_tran"/>
    <property type="match status" value="1"/>
</dbReference>
<organism evidence="5 6">
    <name type="scientific">Hujiaoplasma nucleasis</name>
    <dbReference type="NCBI Taxonomy" id="2725268"/>
    <lineage>
        <taxon>Bacteria</taxon>
        <taxon>Bacillati</taxon>
        <taxon>Mycoplasmatota</taxon>
        <taxon>Mollicutes</taxon>
        <taxon>Candidatus Izemoplasmatales</taxon>
        <taxon>Hujiaoplasmataceae</taxon>
        <taxon>Hujiaoplasma</taxon>
    </lineage>
</organism>
<accession>A0A7L6N643</accession>
<dbReference type="SUPFAM" id="SSF52540">
    <property type="entry name" value="P-loop containing nucleoside triphosphate hydrolases"/>
    <property type="match status" value="1"/>
</dbReference>
<dbReference type="InterPro" id="IPR003439">
    <property type="entry name" value="ABC_transporter-like_ATP-bd"/>
</dbReference>
<dbReference type="GO" id="GO:0016887">
    <property type="term" value="F:ATP hydrolysis activity"/>
    <property type="evidence" value="ECO:0007669"/>
    <property type="project" value="InterPro"/>
</dbReference>
<dbReference type="KEGG" id="tbk:HF295_07685"/>
<dbReference type="InterPro" id="IPR017871">
    <property type="entry name" value="ABC_transporter-like_CS"/>
</dbReference>